<gene>
    <name evidence="3" type="ORF">B0H63DRAFT_463396</name>
</gene>
<reference evidence="3" key="2">
    <citation type="submission" date="2023-06" db="EMBL/GenBank/DDBJ databases">
        <authorList>
            <consortium name="Lawrence Berkeley National Laboratory"/>
            <person name="Haridas S."/>
            <person name="Hensen N."/>
            <person name="Bonometti L."/>
            <person name="Westerberg I."/>
            <person name="Brannstrom I.O."/>
            <person name="Guillou S."/>
            <person name="Cros-Aarteil S."/>
            <person name="Calhoun S."/>
            <person name="Kuo A."/>
            <person name="Mondo S."/>
            <person name="Pangilinan J."/>
            <person name="Riley R."/>
            <person name="LaButti K."/>
            <person name="Andreopoulos B."/>
            <person name="Lipzen A."/>
            <person name="Chen C."/>
            <person name="Yanf M."/>
            <person name="Daum C."/>
            <person name="Ng V."/>
            <person name="Clum A."/>
            <person name="Steindorff A."/>
            <person name="Ohm R."/>
            <person name="Martin F."/>
            <person name="Silar P."/>
            <person name="Natvig D."/>
            <person name="Lalanne C."/>
            <person name="Gautier V."/>
            <person name="Ament-velasquez S.L."/>
            <person name="Kruys A."/>
            <person name="Hutchinson M.I."/>
            <person name="Powell A.J."/>
            <person name="Barry K."/>
            <person name="Miller A.N."/>
            <person name="Grigoriev I.V."/>
            <person name="Debuchy R."/>
            <person name="Gladieux P."/>
            <person name="Thoren M.H."/>
            <person name="Johannesson H."/>
        </authorList>
    </citation>
    <scope>NUCLEOTIDE SEQUENCE</scope>
    <source>
        <strain evidence="3">CBS 232.78</strain>
    </source>
</reference>
<dbReference type="InterPro" id="IPR025952">
    <property type="entry name" value="R3H-assoc_dom"/>
</dbReference>
<sequence>MAITVIPPPSESDLSLISEQPQPQQQHPATGTTAPAHPPHALHQHSLSNASTASVDIEAWTAAALESLSIAPIARGTGNPLSIPLDSDASGTPKLKLRNVVGFDKDGTYGGTSIAPPRGAPGAPPTMRRDSMKRREALLKGNEGSRQRRRWENDHLVHVPNVQPPQPCDWQVRPTYPVHGTVPYELAKYWDKGLRERVDERRAAFTSRRKVNTTEPAAAADVGKVTRELRATAKRTPAVKSWLRTLEEPVRQFLVDRGLVAAAAPTAAAAPADDEALAASVATMKSDFETDTEDEEIVFVGRNGMSMRDGKPPPKKQQQAKEEVVEEEEDDVVVVTPEKKPRAPAPAAEPGMVMDTLGDDESGPFKRWLTHSISDYYGLDSKSVMMGNPARRVVYVGVKLHRASTSSSAASHPVRHALPPPLWEMF</sequence>
<feature type="compositionally biased region" description="Pro residues" evidence="1">
    <location>
        <begin position="1"/>
        <end position="10"/>
    </location>
</feature>
<accession>A0AAE0NXN2</accession>
<evidence type="ECO:0000313" key="3">
    <source>
        <dbReference type="EMBL" id="KAK3389325.1"/>
    </source>
</evidence>
<reference evidence="3" key="1">
    <citation type="journal article" date="2023" name="Mol. Phylogenet. Evol.">
        <title>Genome-scale phylogeny and comparative genomics of the fungal order Sordariales.</title>
        <authorList>
            <person name="Hensen N."/>
            <person name="Bonometti L."/>
            <person name="Westerberg I."/>
            <person name="Brannstrom I.O."/>
            <person name="Guillou S."/>
            <person name="Cros-Aarteil S."/>
            <person name="Calhoun S."/>
            <person name="Haridas S."/>
            <person name="Kuo A."/>
            <person name="Mondo S."/>
            <person name="Pangilinan J."/>
            <person name="Riley R."/>
            <person name="LaButti K."/>
            <person name="Andreopoulos B."/>
            <person name="Lipzen A."/>
            <person name="Chen C."/>
            <person name="Yan M."/>
            <person name="Daum C."/>
            <person name="Ng V."/>
            <person name="Clum A."/>
            <person name="Steindorff A."/>
            <person name="Ohm R.A."/>
            <person name="Martin F."/>
            <person name="Silar P."/>
            <person name="Natvig D.O."/>
            <person name="Lalanne C."/>
            <person name="Gautier V."/>
            <person name="Ament-Velasquez S.L."/>
            <person name="Kruys A."/>
            <person name="Hutchinson M.I."/>
            <person name="Powell A.J."/>
            <person name="Barry K."/>
            <person name="Miller A.N."/>
            <person name="Grigoriev I.V."/>
            <person name="Debuchy R."/>
            <person name="Gladieux P."/>
            <person name="Hiltunen Thoren M."/>
            <person name="Johannesson H."/>
        </authorList>
    </citation>
    <scope>NUCLEOTIDE SEQUENCE</scope>
    <source>
        <strain evidence="3">CBS 232.78</strain>
    </source>
</reference>
<evidence type="ECO:0000313" key="4">
    <source>
        <dbReference type="Proteomes" id="UP001285441"/>
    </source>
</evidence>
<organism evidence="3 4">
    <name type="scientific">Podospora didyma</name>
    <dbReference type="NCBI Taxonomy" id="330526"/>
    <lineage>
        <taxon>Eukaryota</taxon>
        <taxon>Fungi</taxon>
        <taxon>Dikarya</taxon>
        <taxon>Ascomycota</taxon>
        <taxon>Pezizomycotina</taxon>
        <taxon>Sordariomycetes</taxon>
        <taxon>Sordariomycetidae</taxon>
        <taxon>Sordariales</taxon>
        <taxon>Podosporaceae</taxon>
        <taxon>Podospora</taxon>
    </lineage>
</organism>
<proteinExistence type="predicted"/>
<dbReference type="AlphaFoldDB" id="A0AAE0NXN2"/>
<feature type="region of interest" description="Disordered" evidence="1">
    <location>
        <begin position="304"/>
        <end position="353"/>
    </location>
</feature>
<comment type="caution">
    <text evidence="3">The sequence shown here is derived from an EMBL/GenBank/DDBJ whole genome shotgun (WGS) entry which is preliminary data.</text>
</comment>
<feature type="region of interest" description="Disordered" evidence="1">
    <location>
        <begin position="108"/>
        <end position="131"/>
    </location>
</feature>
<evidence type="ECO:0000256" key="1">
    <source>
        <dbReference type="SAM" id="MobiDB-lite"/>
    </source>
</evidence>
<dbReference type="Pfam" id="PF13902">
    <property type="entry name" value="R3H-assoc"/>
    <property type="match status" value="1"/>
</dbReference>
<dbReference type="Proteomes" id="UP001285441">
    <property type="component" value="Unassembled WGS sequence"/>
</dbReference>
<name>A0AAE0NXN2_9PEZI</name>
<feature type="region of interest" description="Disordered" evidence="1">
    <location>
        <begin position="1"/>
        <end position="50"/>
    </location>
</feature>
<evidence type="ECO:0000259" key="2">
    <source>
        <dbReference type="Pfam" id="PF13902"/>
    </source>
</evidence>
<protein>
    <submittedName>
        <fullName evidence="3">R3H-associated N-terminal domain-containing protein</fullName>
    </submittedName>
</protein>
<feature type="compositionally biased region" description="Low complexity" evidence="1">
    <location>
        <begin position="20"/>
        <end position="45"/>
    </location>
</feature>
<dbReference type="EMBL" id="JAULSW010000002">
    <property type="protein sequence ID" value="KAK3389325.1"/>
    <property type="molecule type" value="Genomic_DNA"/>
</dbReference>
<feature type="domain" description="R3H-associated N-terminal" evidence="2">
    <location>
        <begin position="126"/>
        <end position="235"/>
    </location>
</feature>
<keyword evidence="4" id="KW-1185">Reference proteome</keyword>